<gene>
    <name evidence="2" type="ORF">F8566_11900</name>
</gene>
<dbReference type="EMBL" id="WBMT01000005">
    <property type="protein sequence ID" value="KAB2349482.1"/>
    <property type="molecule type" value="Genomic_DNA"/>
</dbReference>
<reference evidence="2 3" key="1">
    <citation type="submission" date="2019-09" db="EMBL/GenBank/DDBJ databases">
        <title>Actinomadura physcomitrii sp. nov., a novel actinomycete isolated from moss [Physcomitrium sphaericum (Ludw) Fuernr].</title>
        <authorList>
            <person name="Zhuang X."/>
            <person name="Liu C."/>
        </authorList>
    </citation>
    <scope>NUCLEOTIDE SEQUENCE [LARGE SCALE GENOMIC DNA]</scope>
    <source>
        <strain evidence="2 3">HMC1</strain>
    </source>
</reference>
<accession>A0A6H9Z1S3</accession>
<feature type="transmembrane region" description="Helical" evidence="1">
    <location>
        <begin position="124"/>
        <end position="145"/>
    </location>
</feature>
<protein>
    <recommendedName>
        <fullName evidence="4">ABC transporter permease subunit</fullName>
    </recommendedName>
</protein>
<dbReference type="PANTHER" id="PTHR37305:SF1">
    <property type="entry name" value="MEMBRANE PROTEIN"/>
    <property type="match status" value="1"/>
</dbReference>
<keyword evidence="1" id="KW-1133">Transmembrane helix</keyword>
<feature type="transmembrane region" description="Helical" evidence="1">
    <location>
        <begin position="36"/>
        <end position="61"/>
    </location>
</feature>
<keyword evidence="1" id="KW-0472">Membrane</keyword>
<proteinExistence type="predicted"/>
<feature type="transmembrane region" description="Helical" evidence="1">
    <location>
        <begin position="165"/>
        <end position="188"/>
    </location>
</feature>
<evidence type="ECO:0000313" key="2">
    <source>
        <dbReference type="EMBL" id="KAB2349482.1"/>
    </source>
</evidence>
<feature type="transmembrane region" description="Helical" evidence="1">
    <location>
        <begin position="81"/>
        <end position="103"/>
    </location>
</feature>
<comment type="caution">
    <text evidence="2">The sequence shown here is derived from an EMBL/GenBank/DDBJ whole genome shotgun (WGS) entry which is preliminary data.</text>
</comment>
<evidence type="ECO:0000313" key="3">
    <source>
        <dbReference type="Proteomes" id="UP000468735"/>
    </source>
</evidence>
<feature type="transmembrane region" description="Helical" evidence="1">
    <location>
        <begin position="249"/>
        <end position="270"/>
    </location>
</feature>
<keyword evidence="1" id="KW-0812">Transmembrane</keyword>
<organism evidence="2 3">
    <name type="scientific">Actinomadura rudentiformis</name>
    <dbReference type="NCBI Taxonomy" id="359158"/>
    <lineage>
        <taxon>Bacteria</taxon>
        <taxon>Bacillati</taxon>
        <taxon>Actinomycetota</taxon>
        <taxon>Actinomycetes</taxon>
        <taxon>Streptosporangiales</taxon>
        <taxon>Thermomonosporaceae</taxon>
        <taxon>Actinomadura</taxon>
    </lineage>
</organism>
<name>A0A6H9Z1S3_9ACTN</name>
<dbReference type="OrthoDB" id="3297477at2"/>
<dbReference type="RefSeq" id="WP_151560251.1">
    <property type="nucleotide sequence ID" value="NZ_WBMT01000005.1"/>
</dbReference>
<dbReference type="AlphaFoldDB" id="A0A6H9Z1S3"/>
<feature type="transmembrane region" description="Helical" evidence="1">
    <location>
        <begin position="195"/>
        <end position="213"/>
    </location>
</feature>
<dbReference type="PANTHER" id="PTHR37305">
    <property type="entry name" value="INTEGRAL MEMBRANE PROTEIN-RELATED"/>
    <property type="match status" value="1"/>
</dbReference>
<keyword evidence="3" id="KW-1185">Reference proteome</keyword>
<evidence type="ECO:0000256" key="1">
    <source>
        <dbReference type="SAM" id="Phobius"/>
    </source>
</evidence>
<dbReference type="Proteomes" id="UP000468735">
    <property type="component" value="Unassembled WGS sequence"/>
</dbReference>
<sequence>MTATTFDQGRLGYLHTSLSRALRGELTKTRSVRSTYWTLFVAVLAGIGVSALTAWGTVAIWNDLKPEERADFEAVPASTGGLLITLITMMVFGVLVVTSEYASGQIRISLSAVPGRSMLLSAKACVVGAVALGAGALMVFLSFAIGQALFATKDIGVSITDPGVFWGLARVALAVGLVSLLAMAVGALVRHTAGAITLAIGGLLLPQMVLGFAPDSVEEKILPFLPGGALGAMQPPAAKDPATWMDSPMGGMAILVAWVVALFAAALFLANRRDA</sequence>
<evidence type="ECO:0008006" key="4">
    <source>
        <dbReference type="Google" id="ProtNLM"/>
    </source>
</evidence>